<accession>A0A914V5M7</accession>
<proteinExistence type="predicted"/>
<keyword evidence="2" id="KW-1185">Reference proteome</keyword>
<dbReference type="WBParaSite" id="PSAMB.scaffold15653size1514.g36607.t1">
    <property type="protein sequence ID" value="PSAMB.scaffold15653size1514.g36607.t1"/>
    <property type="gene ID" value="PSAMB.scaffold15653size1514.g36607"/>
</dbReference>
<name>A0A914V5M7_9BILA</name>
<dbReference type="AlphaFoldDB" id="A0A914V5M7"/>
<evidence type="ECO:0000313" key="3">
    <source>
        <dbReference type="WBParaSite" id="PSAMB.scaffold15653size1514.g36607.t1"/>
    </source>
</evidence>
<dbReference type="GO" id="GO:0008381">
    <property type="term" value="F:mechanosensitive monoatomic ion channel activity"/>
    <property type="evidence" value="ECO:0007669"/>
    <property type="project" value="TreeGrafter"/>
</dbReference>
<dbReference type="GO" id="GO:0005886">
    <property type="term" value="C:plasma membrane"/>
    <property type="evidence" value="ECO:0007669"/>
    <property type="project" value="InterPro"/>
</dbReference>
<dbReference type="PANTHER" id="PTHR23302:SF65">
    <property type="entry name" value="TRANSMEMBRANE CHANNEL-LIKE PROTEIN 2"/>
    <property type="match status" value="1"/>
</dbReference>
<evidence type="ECO:0000313" key="2">
    <source>
        <dbReference type="Proteomes" id="UP000887566"/>
    </source>
</evidence>
<dbReference type="Proteomes" id="UP000887566">
    <property type="component" value="Unplaced"/>
</dbReference>
<keyword evidence="1" id="KW-0812">Transmembrane</keyword>
<feature type="transmembrane region" description="Helical" evidence="1">
    <location>
        <begin position="5"/>
        <end position="23"/>
    </location>
</feature>
<organism evidence="2 3">
    <name type="scientific">Plectus sambesii</name>
    <dbReference type="NCBI Taxonomy" id="2011161"/>
    <lineage>
        <taxon>Eukaryota</taxon>
        <taxon>Metazoa</taxon>
        <taxon>Ecdysozoa</taxon>
        <taxon>Nematoda</taxon>
        <taxon>Chromadorea</taxon>
        <taxon>Plectida</taxon>
        <taxon>Plectina</taxon>
        <taxon>Plectoidea</taxon>
        <taxon>Plectidae</taxon>
        <taxon>Plectus</taxon>
    </lineage>
</organism>
<protein>
    <submittedName>
        <fullName evidence="3">Uncharacterized protein</fullName>
    </submittedName>
</protein>
<evidence type="ECO:0000256" key="1">
    <source>
        <dbReference type="SAM" id="Phobius"/>
    </source>
</evidence>
<reference evidence="3" key="1">
    <citation type="submission" date="2022-11" db="UniProtKB">
        <authorList>
            <consortium name="WormBaseParasite"/>
        </authorList>
    </citation>
    <scope>IDENTIFICATION</scope>
</reference>
<keyword evidence="1" id="KW-1133">Transmembrane helix</keyword>
<dbReference type="InterPro" id="IPR038900">
    <property type="entry name" value="TMC"/>
</dbReference>
<keyword evidence="1" id="KW-0472">Membrane</keyword>
<dbReference type="PANTHER" id="PTHR23302">
    <property type="entry name" value="TRANSMEMBRANE CHANNEL-RELATED"/>
    <property type="match status" value="1"/>
</dbReference>
<sequence length="178" mass="20444">TFLRWVLGVNVTMTLIIIMFVTIPEMLSDAGASAARYNSTYARKVMPEDVRKQSDELHTVWDYKGYMEYSLLFYGYYGSETYMGDTVQYSVPVAYFLSFLFVLGYSFFTILRKMAANARSSKMASGKAEQYIFNWNVFAGWDFTIGNPETAANAVMANVNKLRETIAEYQVKQKKKFL</sequence>
<feature type="transmembrane region" description="Helical" evidence="1">
    <location>
        <begin position="93"/>
        <end position="111"/>
    </location>
</feature>